<keyword evidence="3" id="KW-1185">Reference proteome</keyword>
<dbReference type="InterPro" id="IPR007848">
    <property type="entry name" value="Small_mtfrase_dom"/>
</dbReference>
<name>A0ABN2NWG7_9ACTN</name>
<dbReference type="PANTHER" id="PTHR18895:SF74">
    <property type="entry name" value="MTRF1L RELEASE FACTOR GLUTAMINE METHYLTRANSFERASE"/>
    <property type="match status" value="1"/>
</dbReference>
<dbReference type="InterPro" id="IPR029063">
    <property type="entry name" value="SAM-dependent_MTases_sf"/>
</dbReference>
<accession>A0ABN2NWG7</accession>
<reference evidence="2 3" key="1">
    <citation type="journal article" date="2019" name="Int. J. Syst. Evol. Microbiol.">
        <title>The Global Catalogue of Microorganisms (GCM) 10K type strain sequencing project: providing services to taxonomists for standard genome sequencing and annotation.</title>
        <authorList>
            <consortium name="The Broad Institute Genomics Platform"/>
            <consortium name="The Broad Institute Genome Sequencing Center for Infectious Disease"/>
            <person name="Wu L."/>
            <person name="Ma J."/>
        </authorList>
    </citation>
    <scope>NUCLEOTIDE SEQUENCE [LARGE SCALE GENOMIC DNA]</scope>
    <source>
        <strain evidence="2 3">JCM 14046</strain>
    </source>
</reference>
<feature type="domain" description="Methyltransferase small" evidence="1">
    <location>
        <begin position="51"/>
        <end position="138"/>
    </location>
</feature>
<dbReference type="PANTHER" id="PTHR18895">
    <property type="entry name" value="HEMK METHYLTRANSFERASE"/>
    <property type="match status" value="1"/>
</dbReference>
<proteinExistence type="predicted"/>
<evidence type="ECO:0000259" key="1">
    <source>
        <dbReference type="Pfam" id="PF05175"/>
    </source>
</evidence>
<protein>
    <recommendedName>
        <fullName evidence="1">Methyltransferase small domain-containing protein</fullName>
    </recommendedName>
</protein>
<evidence type="ECO:0000313" key="2">
    <source>
        <dbReference type="EMBL" id="GAA1903437.1"/>
    </source>
</evidence>
<dbReference type="EMBL" id="BAAAMY010000001">
    <property type="protein sequence ID" value="GAA1903437.1"/>
    <property type="molecule type" value="Genomic_DNA"/>
</dbReference>
<dbReference type="CDD" id="cd02440">
    <property type="entry name" value="AdoMet_MTases"/>
    <property type="match status" value="1"/>
</dbReference>
<dbReference type="Gene3D" id="3.40.50.150">
    <property type="entry name" value="Vaccinia Virus protein VP39"/>
    <property type="match status" value="1"/>
</dbReference>
<comment type="caution">
    <text evidence="2">The sequence shown here is derived from an EMBL/GenBank/DDBJ whole genome shotgun (WGS) entry which is preliminary data.</text>
</comment>
<dbReference type="SUPFAM" id="SSF53335">
    <property type="entry name" value="S-adenosyl-L-methionine-dependent methyltransferases"/>
    <property type="match status" value="1"/>
</dbReference>
<dbReference type="Proteomes" id="UP001501612">
    <property type="component" value="Unassembled WGS sequence"/>
</dbReference>
<dbReference type="RefSeq" id="WP_344001909.1">
    <property type="nucleotide sequence ID" value="NZ_BAAAMY010000001.1"/>
</dbReference>
<dbReference type="InterPro" id="IPR050320">
    <property type="entry name" value="N5-glutamine_MTase"/>
</dbReference>
<dbReference type="Pfam" id="PF05175">
    <property type="entry name" value="MTS"/>
    <property type="match status" value="1"/>
</dbReference>
<evidence type="ECO:0000313" key="3">
    <source>
        <dbReference type="Proteomes" id="UP001501612"/>
    </source>
</evidence>
<sequence>MSVPVTAPDTARAEEEPATVDFGGLVIEHGPDVLHPRDWTRLQSLWADELLDDAPEGPVLELCTGAGHIGLLLARLSGRALVAVDREAACCATATANAARNGLSDRVEVREAPFESALADDEVFALALADPPWVRSAQVSAFPEDPLGAIDGGLDGLDVARAAVAAVRGHLAPGGSLLVQLGDDRQADALAREADADGWQAAGRRHGERGLVLRLRHP</sequence>
<organism evidence="2 3">
    <name type="scientific">Nocardioides lentus</name>
    <dbReference type="NCBI Taxonomy" id="338077"/>
    <lineage>
        <taxon>Bacteria</taxon>
        <taxon>Bacillati</taxon>
        <taxon>Actinomycetota</taxon>
        <taxon>Actinomycetes</taxon>
        <taxon>Propionibacteriales</taxon>
        <taxon>Nocardioidaceae</taxon>
        <taxon>Nocardioides</taxon>
    </lineage>
</organism>
<gene>
    <name evidence="2" type="ORF">GCM10009737_00040</name>
</gene>